<evidence type="ECO:0000259" key="1">
    <source>
        <dbReference type="Pfam" id="PF00534"/>
    </source>
</evidence>
<dbReference type="Proteomes" id="UP000450599">
    <property type="component" value="Unassembled WGS sequence"/>
</dbReference>
<dbReference type="PANTHER" id="PTHR12526:SF630">
    <property type="entry name" value="GLYCOSYLTRANSFERASE"/>
    <property type="match status" value="1"/>
</dbReference>
<keyword evidence="3" id="KW-0328">Glycosyltransferase</keyword>
<dbReference type="Proteomes" id="UP000095591">
    <property type="component" value="Unassembled WGS sequence"/>
</dbReference>
<dbReference type="SUPFAM" id="SSF53756">
    <property type="entry name" value="UDP-Glycosyltransferase/glycogen phosphorylase"/>
    <property type="match status" value="1"/>
</dbReference>
<dbReference type="EMBL" id="WKMW01000028">
    <property type="protein sequence ID" value="MRY86727.1"/>
    <property type="molecule type" value="Genomic_DNA"/>
</dbReference>
<dbReference type="GO" id="GO:0102710">
    <property type="term" value="F:D-inositol-3-phosphate glycosyltransferase activity"/>
    <property type="evidence" value="ECO:0007669"/>
    <property type="project" value="UniProtKB-EC"/>
</dbReference>
<dbReference type="OrthoDB" id="7560678at2"/>
<evidence type="ECO:0000313" key="8">
    <source>
        <dbReference type="EMBL" id="MSB72976.1"/>
    </source>
</evidence>
<dbReference type="EMBL" id="WKLT01000005">
    <property type="protein sequence ID" value="MRY57695.1"/>
    <property type="molecule type" value="Genomic_DNA"/>
</dbReference>
<evidence type="ECO:0000313" key="15">
    <source>
        <dbReference type="Proteomes" id="UP000463337"/>
    </source>
</evidence>
<evidence type="ECO:0000259" key="2">
    <source>
        <dbReference type="Pfam" id="PF13439"/>
    </source>
</evidence>
<proteinExistence type="predicted"/>
<gene>
    <name evidence="3" type="primary">mshA_1</name>
    <name evidence="4" type="synonym">mshA_2</name>
    <name evidence="3" type="ORF">ERS852429_00277</name>
    <name evidence="4" type="ORF">ERS852560_04167</name>
    <name evidence="9" type="ORF">FSA05_00990</name>
    <name evidence="7" type="ORF">GKD54_21260</name>
    <name evidence="6" type="ORF">GKD58_21185</name>
    <name evidence="5" type="ORF">GKD59_07180</name>
    <name evidence="8" type="ORF">GKD70_06645</name>
</gene>
<evidence type="ECO:0000313" key="5">
    <source>
        <dbReference type="EMBL" id="MRY57695.1"/>
    </source>
</evidence>
<protein>
    <submittedName>
        <fullName evidence="3 5">Glycosyltransferase</fullName>
        <ecNumber evidence="3">2.4.1.250</ecNumber>
    </submittedName>
    <submittedName>
        <fullName evidence="9">Glycosyltransferase family 1 protein</fullName>
    </submittedName>
</protein>
<dbReference type="Pfam" id="PF13439">
    <property type="entry name" value="Glyco_transf_4"/>
    <property type="match status" value="1"/>
</dbReference>
<evidence type="ECO:0000313" key="3">
    <source>
        <dbReference type="EMBL" id="CUM73385.1"/>
    </source>
</evidence>
<dbReference type="EMBL" id="CYXP01000001">
    <property type="protein sequence ID" value="CUM73385.1"/>
    <property type="molecule type" value="Genomic_DNA"/>
</dbReference>
<name>A0A173R6F8_PARDI</name>
<dbReference type="RefSeq" id="WP_005857337.1">
    <property type="nucleotide sequence ID" value="NZ_AP019729.1"/>
</dbReference>
<dbReference type="EMBL" id="CZBM01000026">
    <property type="protein sequence ID" value="CUQ55561.1"/>
    <property type="molecule type" value="Genomic_DNA"/>
</dbReference>
<dbReference type="Pfam" id="PF00534">
    <property type="entry name" value="Glycos_transf_1"/>
    <property type="match status" value="1"/>
</dbReference>
<reference evidence="13 14" key="2">
    <citation type="journal article" date="2019" name="Nat. Med.">
        <title>A library of human gut bacterial isolates paired with longitudinal multiomics data enables mechanistic microbiome research.</title>
        <authorList>
            <person name="Poyet M."/>
            <person name="Groussin M."/>
            <person name="Gibbons S.M."/>
            <person name="Avila-Pacheco J."/>
            <person name="Jiang X."/>
            <person name="Kearney S.M."/>
            <person name="Perrotta A.R."/>
            <person name="Berdy B."/>
            <person name="Zhao S."/>
            <person name="Lieberman T.D."/>
            <person name="Swanson P.K."/>
            <person name="Smith M."/>
            <person name="Roesemann S."/>
            <person name="Alexander J.E."/>
            <person name="Rich S.A."/>
            <person name="Livny J."/>
            <person name="Vlamakis H."/>
            <person name="Clish C."/>
            <person name="Bullock K."/>
            <person name="Deik A."/>
            <person name="Scott J."/>
            <person name="Pierce K.A."/>
            <person name="Xavier R.J."/>
            <person name="Alm E.J."/>
        </authorList>
    </citation>
    <scope>NUCLEOTIDE SEQUENCE [LARGE SCALE GENOMIC DNA]</scope>
    <source>
        <strain evidence="7 16">BIOML-A10</strain>
        <strain evidence="6 14">BIOML-A11</strain>
        <strain evidence="8 13">BIOML-A20</strain>
        <strain evidence="5 15">BIOML-A41</strain>
    </source>
</reference>
<evidence type="ECO:0000313" key="14">
    <source>
        <dbReference type="Proteomes" id="UP000450599"/>
    </source>
</evidence>
<dbReference type="PANTHER" id="PTHR12526">
    <property type="entry name" value="GLYCOSYLTRANSFERASE"/>
    <property type="match status" value="1"/>
</dbReference>
<dbReference type="Proteomes" id="UP000095332">
    <property type="component" value="Unassembled WGS sequence"/>
</dbReference>
<evidence type="ECO:0000313" key="7">
    <source>
        <dbReference type="EMBL" id="MRZ08680.1"/>
    </source>
</evidence>
<dbReference type="EMBL" id="WKMX01000027">
    <property type="protein sequence ID" value="MRZ08680.1"/>
    <property type="molecule type" value="Genomic_DNA"/>
</dbReference>
<dbReference type="EC" id="2.4.1.250" evidence="3"/>
<dbReference type="EMBL" id="WKMO01000004">
    <property type="protein sequence ID" value="MSB72976.1"/>
    <property type="molecule type" value="Genomic_DNA"/>
</dbReference>
<feature type="domain" description="Glycosyl transferase family 1" evidence="1">
    <location>
        <begin position="182"/>
        <end position="339"/>
    </location>
</feature>
<evidence type="ECO:0000313" key="10">
    <source>
        <dbReference type="Proteomes" id="UP000095332"/>
    </source>
</evidence>
<dbReference type="InterPro" id="IPR028098">
    <property type="entry name" value="Glyco_trans_4-like_N"/>
</dbReference>
<dbReference type="AlphaFoldDB" id="A0A173R6F8"/>
<evidence type="ECO:0000313" key="12">
    <source>
        <dbReference type="Proteomes" id="UP000315827"/>
    </source>
</evidence>
<dbReference type="Proteomes" id="UP000315827">
    <property type="component" value="Unassembled WGS sequence"/>
</dbReference>
<sequence>MRILHVIPQLWRGNGAAKIVKDLVDYQITHGNLVTVVSLSIMSPSYEKDLKKLGCEVIYLENRRYSLYNPKFFFQLRKIIKEFDIVHVHLFPALYWVALAKYFSSASCKLVLTEHSTFNNRQSFKILKPIERFIYSKYDAIVAISEGVSLFFKSYLGNKYQFFVINNGVNVKNIRQCEIIGREQLNLSSQAKLIVQIGRFYPQKDQKTLIKALALLPDDFYVLFVGDGPLLDEYQKLAQYYNLSKRILFLSVREDAISILKASDIVVMSSNFEGFGLAAVEGMAAGKPVIASDVEGLSNIVEGAGLLFEPHNEKDLAAKIRLLMEDQLFYKSVSEKCKQRSEKYDVSVMGNRYNQLYQSLCR</sequence>
<reference evidence="9 12" key="3">
    <citation type="submission" date="2019-07" db="EMBL/GenBank/DDBJ databases">
        <title>Genome sequencing of Parabacteroides distasonis iSURF_7.</title>
        <authorList>
            <person name="Degefu H.N."/>
            <person name="Ruoff K.L."/>
            <person name="Price C.E."/>
            <person name="Valls R.A."/>
            <person name="O'Toole G.A."/>
        </authorList>
    </citation>
    <scope>NUCLEOTIDE SEQUENCE [LARGE SCALE GENOMIC DNA]</scope>
    <source>
        <strain evidence="9 12">CFPLTA003_1B</strain>
    </source>
</reference>
<evidence type="ECO:0000313" key="16">
    <source>
        <dbReference type="Proteomes" id="UP000471216"/>
    </source>
</evidence>
<feature type="domain" description="Glycosyltransferase subfamily 4-like N-terminal" evidence="2">
    <location>
        <begin position="14"/>
        <end position="171"/>
    </location>
</feature>
<dbReference type="EMBL" id="VOHW01000001">
    <property type="protein sequence ID" value="TWV64225.1"/>
    <property type="molecule type" value="Genomic_DNA"/>
</dbReference>
<accession>A0A173R6F8</accession>
<dbReference type="Proteomes" id="UP000463337">
    <property type="component" value="Unassembled WGS sequence"/>
</dbReference>
<evidence type="ECO:0000313" key="6">
    <source>
        <dbReference type="EMBL" id="MRY86727.1"/>
    </source>
</evidence>
<dbReference type="InterPro" id="IPR001296">
    <property type="entry name" value="Glyco_trans_1"/>
</dbReference>
<reference evidence="10 11" key="1">
    <citation type="submission" date="2015-09" db="EMBL/GenBank/DDBJ databases">
        <authorList>
            <consortium name="Pathogen Informatics"/>
        </authorList>
    </citation>
    <scope>NUCLEOTIDE SEQUENCE [LARGE SCALE GENOMIC DNA]</scope>
    <source>
        <strain evidence="3 11">2789STDY5608872</strain>
        <strain evidence="4 10">2789STDY5834948</strain>
    </source>
</reference>
<dbReference type="Proteomes" id="UP000441609">
    <property type="component" value="Unassembled WGS sequence"/>
</dbReference>
<keyword evidence="3" id="KW-0808">Transferase</keyword>
<evidence type="ECO:0000313" key="13">
    <source>
        <dbReference type="Proteomes" id="UP000441609"/>
    </source>
</evidence>
<evidence type="ECO:0000313" key="11">
    <source>
        <dbReference type="Proteomes" id="UP000095591"/>
    </source>
</evidence>
<evidence type="ECO:0000313" key="9">
    <source>
        <dbReference type="EMBL" id="TWV64225.1"/>
    </source>
</evidence>
<evidence type="ECO:0000313" key="4">
    <source>
        <dbReference type="EMBL" id="CUQ55561.1"/>
    </source>
</evidence>
<organism evidence="3 11">
    <name type="scientific">Parabacteroides distasonis</name>
    <dbReference type="NCBI Taxonomy" id="823"/>
    <lineage>
        <taxon>Bacteria</taxon>
        <taxon>Pseudomonadati</taxon>
        <taxon>Bacteroidota</taxon>
        <taxon>Bacteroidia</taxon>
        <taxon>Bacteroidales</taxon>
        <taxon>Tannerellaceae</taxon>
        <taxon>Parabacteroides</taxon>
    </lineage>
</organism>
<dbReference type="Gene3D" id="3.40.50.2000">
    <property type="entry name" value="Glycogen Phosphorylase B"/>
    <property type="match status" value="2"/>
</dbReference>
<dbReference type="Proteomes" id="UP000471216">
    <property type="component" value="Unassembled WGS sequence"/>
</dbReference>